<dbReference type="InterPro" id="IPR030831">
    <property type="entry name" value="Fuse-rel_SoxYZ"/>
</dbReference>
<organism evidence="3 4">
    <name type="scientific">Billgrantia tianxiuensis</name>
    <dbReference type="NCBI Taxonomy" id="2497861"/>
    <lineage>
        <taxon>Bacteria</taxon>
        <taxon>Pseudomonadati</taxon>
        <taxon>Pseudomonadota</taxon>
        <taxon>Gammaproteobacteria</taxon>
        <taxon>Oceanospirillales</taxon>
        <taxon>Halomonadaceae</taxon>
        <taxon>Billgrantia</taxon>
    </lineage>
</organism>
<dbReference type="OrthoDB" id="5343309at2"/>
<dbReference type="InterPro" id="IPR014880">
    <property type="entry name" value="SoxZ_dom"/>
</dbReference>
<dbReference type="SUPFAM" id="SSF81296">
    <property type="entry name" value="E set domains"/>
    <property type="match status" value="1"/>
</dbReference>
<keyword evidence="4" id="KW-1185">Reference proteome</keyword>
<dbReference type="Gene3D" id="2.60.40.2470">
    <property type="entry name" value="SoxY domain"/>
    <property type="match status" value="1"/>
</dbReference>
<evidence type="ECO:0000259" key="1">
    <source>
        <dbReference type="Pfam" id="PF08770"/>
    </source>
</evidence>
<proteinExistence type="predicted"/>
<dbReference type="KEGG" id="htx:EKK97_18055"/>
<dbReference type="InterPro" id="IPR013783">
    <property type="entry name" value="Ig-like_fold"/>
</dbReference>
<dbReference type="Pfam" id="PF08770">
    <property type="entry name" value="SoxZ"/>
    <property type="match status" value="1"/>
</dbReference>
<gene>
    <name evidence="3" type="ORF">EKK97_18055</name>
</gene>
<dbReference type="InterPro" id="IPR014756">
    <property type="entry name" value="Ig_E-set"/>
</dbReference>
<dbReference type="AlphaFoldDB" id="A0A6I6SV72"/>
<feature type="domain" description="Ig-like SoxY" evidence="2">
    <location>
        <begin position="52"/>
        <end position="158"/>
    </location>
</feature>
<dbReference type="RefSeq" id="WP_159554013.1">
    <property type="nucleotide sequence ID" value="NZ_CP035042.1"/>
</dbReference>
<accession>A0A6I6SV72</accession>
<evidence type="ECO:0000313" key="3">
    <source>
        <dbReference type="EMBL" id="QHC51103.1"/>
    </source>
</evidence>
<dbReference type="Gene3D" id="2.60.40.10">
    <property type="entry name" value="Immunoglobulins"/>
    <property type="match status" value="1"/>
</dbReference>
<protein>
    <submittedName>
        <fullName evidence="3">Quinoprotein dehydrogenase-associated SoxYZ-like carrier</fullName>
    </submittedName>
</protein>
<dbReference type="Proteomes" id="UP000464013">
    <property type="component" value="Chromosome"/>
</dbReference>
<name>A0A6I6SV72_9GAMM</name>
<evidence type="ECO:0000313" key="4">
    <source>
        <dbReference type="Proteomes" id="UP000464013"/>
    </source>
</evidence>
<dbReference type="NCBIfam" id="TIGR04557">
    <property type="entry name" value="fuse_rel_SoxYZ"/>
    <property type="match status" value="1"/>
</dbReference>
<evidence type="ECO:0000259" key="2">
    <source>
        <dbReference type="Pfam" id="PF13501"/>
    </source>
</evidence>
<dbReference type="Pfam" id="PF13501">
    <property type="entry name" value="SoxY"/>
    <property type="match status" value="1"/>
</dbReference>
<feature type="domain" description="Sulphur oxidation protein SoxZ" evidence="1">
    <location>
        <begin position="192"/>
        <end position="270"/>
    </location>
</feature>
<dbReference type="InterPro" id="IPR038162">
    <property type="entry name" value="SoxY_sf"/>
</dbReference>
<dbReference type="InterPro" id="IPR032711">
    <property type="entry name" value="SoxY"/>
</dbReference>
<dbReference type="EMBL" id="CP035042">
    <property type="protein sequence ID" value="QHC51103.1"/>
    <property type="molecule type" value="Genomic_DNA"/>
</dbReference>
<reference evidence="3 4" key="1">
    <citation type="submission" date="2019-01" db="EMBL/GenBank/DDBJ databases">
        <title>Complete genome of a denitifying bacterium Halomons sp. BC-M4-5.</title>
        <authorList>
            <person name="Wang L."/>
            <person name="Shao Z."/>
        </authorList>
    </citation>
    <scope>NUCLEOTIDE SEQUENCE [LARGE SCALE GENOMIC DNA]</scope>
    <source>
        <strain evidence="3 4">BC-M4-5</strain>
    </source>
</reference>
<sequence>MRPTYRDRRRWCGWLVALSQLTVLYWLLVGAALAEPPEDPYRSPMWHYNLARYLGEAADIRHSDRVVLKVPHFAEDATQVPLTVDLSAFEHEVAEVVTWIDLNPVPHLFTLRPEAAEVRTVALNFRIQQASTVRAAVRDEQGRWHVGSAHVEAAGGGCTAPSATASNPDWAASFGQLRGALFSPAGGLAGARLKAQLMHPMDSGMVSHIPRFHIEHLELRGASDQGRLASMSLSESASENPLFVFDLEHDGKEDGITLWMRDNGGNVFESRLGG</sequence>